<protein>
    <submittedName>
        <fullName evidence="1">Uncharacterized protein</fullName>
    </submittedName>
</protein>
<name>A0AAW6C8U1_FLAPL</name>
<dbReference type="RefSeq" id="WP_238068409.1">
    <property type="nucleotide sequence ID" value="NZ_JADPFI010000202.1"/>
</dbReference>
<reference evidence="1" key="1">
    <citation type="submission" date="2023-01" db="EMBL/GenBank/DDBJ databases">
        <title>Human gut microbiome strain richness.</title>
        <authorList>
            <person name="Chen-Liaw A."/>
        </authorList>
    </citation>
    <scope>NUCLEOTIDE SEQUENCE</scope>
    <source>
        <strain evidence="1">1001287st1_F4_1001285I_161205</strain>
    </source>
</reference>
<accession>A0AAW6C8U1</accession>
<comment type="caution">
    <text evidence="1">The sequence shown here is derived from an EMBL/GenBank/DDBJ whole genome shotgun (WGS) entry which is preliminary data.</text>
</comment>
<dbReference type="EMBL" id="JAQLWV010000004">
    <property type="protein sequence ID" value="MDB7932254.1"/>
    <property type="molecule type" value="Genomic_DNA"/>
</dbReference>
<evidence type="ECO:0000313" key="1">
    <source>
        <dbReference type="EMBL" id="MDB7932254.1"/>
    </source>
</evidence>
<proteinExistence type="predicted"/>
<evidence type="ECO:0000313" key="2">
    <source>
        <dbReference type="Proteomes" id="UP001211173"/>
    </source>
</evidence>
<gene>
    <name evidence="1" type="ORF">PNE06_04125</name>
</gene>
<organism evidence="1 2">
    <name type="scientific">Flavonifractor plautii</name>
    <name type="common">Fusobacterium plautii</name>
    <dbReference type="NCBI Taxonomy" id="292800"/>
    <lineage>
        <taxon>Bacteria</taxon>
        <taxon>Bacillati</taxon>
        <taxon>Bacillota</taxon>
        <taxon>Clostridia</taxon>
        <taxon>Eubacteriales</taxon>
        <taxon>Oscillospiraceae</taxon>
        <taxon>Flavonifractor</taxon>
    </lineage>
</organism>
<dbReference type="AlphaFoldDB" id="A0AAW6C8U1"/>
<dbReference type="Proteomes" id="UP001211173">
    <property type="component" value="Unassembled WGS sequence"/>
</dbReference>
<sequence length="228" mass="26470">MKPIQIQSKLDLLNTWAIDRTCFSPDASRPPACLRCGQSLDPVLAHNALSRYVDVYICTSCGTDEAIRDMEGRPKPLDCWQAVKSGRMKAPSYEDFQLLSPCCGFPEIFQEMSVDPYGHKAPRCELVYSRSDYDGHRWHTIWFPCWEDRRTQALAQKVDQFMDALLETEEFRSLGQMKRMCRACAEPTSDPTEFNLYGETASFYIWIRAITREKDYNLYVHFYLKNSV</sequence>